<dbReference type="PANTHER" id="PTHR23226:SF377">
    <property type="entry name" value="ZINC FINGER AND SCAN DOMAIN-CONTAINING PROTEIN 20"/>
    <property type="match status" value="1"/>
</dbReference>
<evidence type="ECO:0000259" key="16">
    <source>
        <dbReference type="PROSITE" id="PS50157"/>
    </source>
</evidence>
<evidence type="ECO:0000256" key="9">
    <source>
        <dbReference type="ARBA" id="ARBA00022843"/>
    </source>
</evidence>
<dbReference type="FunFam" id="3.30.160.60:FF:002063">
    <property type="entry name" value="RB associated KRAB zinc finger"/>
    <property type="match status" value="1"/>
</dbReference>
<feature type="domain" description="KRAB" evidence="17">
    <location>
        <begin position="1"/>
        <end position="32"/>
    </location>
</feature>
<evidence type="ECO:0000313" key="18">
    <source>
        <dbReference type="Ensembl" id="ENSCPBP00000021179.1"/>
    </source>
</evidence>
<evidence type="ECO:0000256" key="4">
    <source>
        <dbReference type="ARBA" id="ARBA00022499"/>
    </source>
</evidence>
<dbReference type="GO" id="GO:0000981">
    <property type="term" value="F:DNA-binding transcription factor activity, RNA polymerase II-specific"/>
    <property type="evidence" value="ECO:0007669"/>
    <property type="project" value="TreeGrafter"/>
</dbReference>
<dbReference type="Proteomes" id="UP000694380">
    <property type="component" value="Unplaced"/>
</dbReference>
<keyword evidence="9" id="KW-0832">Ubl conjugation</keyword>
<feature type="compositionally biased region" description="Polar residues" evidence="15">
    <location>
        <begin position="65"/>
        <end position="74"/>
    </location>
</feature>
<dbReference type="GO" id="GO:0000978">
    <property type="term" value="F:RNA polymerase II cis-regulatory region sequence-specific DNA binding"/>
    <property type="evidence" value="ECO:0007669"/>
    <property type="project" value="TreeGrafter"/>
</dbReference>
<dbReference type="GO" id="GO:0005634">
    <property type="term" value="C:nucleus"/>
    <property type="evidence" value="ECO:0007669"/>
    <property type="project" value="UniProtKB-SubCell"/>
</dbReference>
<dbReference type="PANTHER" id="PTHR23226">
    <property type="entry name" value="ZINC FINGER AND SCAN DOMAIN-CONTAINING"/>
    <property type="match status" value="1"/>
</dbReference>
<feature type="domain" description="C2H2-type" evidence="16">
    <location>
        <begin position="109"/>
        <end position="136"/>
    </location>
</feature>
<evidence type="ECO:0000256" key="2">
    <source>
        <dbReference type="ARBA" id="ARBA00004123"/>
    </source>
</evidence>
<evidence type="ECO:0000256" key="12">
    <source>
        <dbReference type="ARBA" id="ARBA00023163"/>
    </source>
</evidence>
<dbReference type="InterPro" id="IPR036236">
    <property type="entry name" value="Znf_C2H2_sf"/>
</dbReference>
<evidence type="ECO:0000256" key="11">
    <source>
        <dbReference type="ARBA" id="ARBA00023125"/>
    </source>
</evidence>
<evidence type="ECO:0000256" key="6">
    <source>
        <dbReference type="ARBA" id="ARBA00022737"/>
    </source>
</evidence>
<name>A0A8C3HNV9_CHRPI</name>
<evidence type="ECO:0000313" key="19">
    <source>
        <dbReference type="Proteomes" id="UP000694380"/>
    </source>
</evidence>
<evidence type="ECO:0000256" key="8">
    <source>
        <dbReference type="ARBA" id="ARBA00022833"/>
    </source>
</evidence>
<dbReference type="Pfam" id="PF00096">
    <property type="entry name" value="zf-C2H2"/>
    <property type="match status" value="2"/>
</dbReference>
<comment type="function">
    <text evidence="1">May be involved in transcriptional regulation.</text>
</comment>
<dbReference type="InterPro" id="IPR013087">
    <property type="entry name" value="Znf_C2H2_type"/>
</dbReference>
<keyword evidence="10" id="KW-0805">Transcription regulation</keyword>
<keyword evidence="12" id="KW-0804">Transcription</keyword>
<feature type="domain" description="C2H2-type" evidence="16">
    <location>
        <begin position="165"/>
        <end position="185"/>
    </location>
</feature>
<keyword evidence="7 14" id="KW-0863">Zinc-finger</keyword>
<keyword evidence="13" id="KW-0539">Nucleus</keyword>
<dbReference type="PROSITE" id="PS00028">
    <property type="entry name" value="ZINC_FINGER_C2H2_1"/>
    <property type="match status" value="2"/>
</dbReference>
<keyword evidence="5" id="KW-0479">Metal-binding</keyword>
<evidence type="ECO:0000256" key="1">
    <source>
        <dbReference type="ARBA" id="ARBA00003767"/>
    </source>
</evidence>
<evidence type="ECO:0000256" key="14">
    <source>
        <dbReference type="PROSITE-ProRule" id="PRU00042"/>
    </source>
</evidence>
<dbReference type="Gene3D" id="3.30.160.60">
    <property type="entry name" value="Classic Zinc Finger"/>
    <property type="match status" value="3"/>
</dbReference>
<keyword evidence="8" id="KW-0862">Zinc</keyword>
<dbReference type="AlphaFoldDB" id="A0A8C3HNV9"/>
<feature type="region of interest" description="Disordered" evidence="15">
    <location>
        <begin position="60"/>
        <end position="79"/>
    </location>
</feature>
<dbReference type="FunFam" id="3.30.160.60:FF:000247">
    <property type="entry name" value="Zinc finger protein 236"/>
    <property type="match status" value="1"/>
</dbReference>
<dbReference type="GeneTree" id="ENSGT01150000286941"/>
<evidence type="ECO:0000256" key="13">
    <source>
        <dbReference type="ARBA" id="ARBA00023242"/>
    </source>
</evidence>
<dbReference type="InterPro" id="IPR001909">
    <property type="entry name" value="KRAB"/>
</dbReference>
<dbReference type="GO" id="GO:0008270">
    <property type="term" value="F:zinc ion binding"/>
    <property type="evidence" value="ECO:0007669"/>
    <property type="project" value="UniProtKB-KW"/>
</dbReference>
<evidence type="ECO:0000256" key="5">
    <source>
        <dbReference type="ARBA" id="ARBA00022723"/>
    </source>
</evidence>
<dbReference type="PROSITE" id="PS50805">
    <property type="entry name" value="KRAB"/>
    <property type="match status" value="1"/>
</dbReference>
<evidence type="ECO:0000256" key="7">
    <source>
        <dbReference type="ARBA" id="ARBA00022771"/>
    </source>
</evidence>
<comment type="similarity">
    <text evidence="3">Belongs to the krueppel C2H2-type zinc-finger protein family.</text>
</comment>
<proteinExistence type="inferred from homology"/>
<comment type="subcellular location">
    <subcellularLocation>
        <location evidence="2">Nucleus</location>
    </subcellularLocation>
</comment>
<reference evidence="18" key="2">
    <citation type="submission" date="2025-09" db="UniProtKB">
        <authorList>
            <consortium name="Ensembl"/>
        </authorList>
    </citation>
    <scope>IDENTIFICATION</scope>
</reference>
<dbReference type="Ensembl" id="ENSCPBT00000024926.1">
    <property type="protein sequence ID" value="ENSCPBP00000021179.1"/>
    <property type="gene ID" value="ENSCPBG00000015220.1"/>
</dbReference>
<dbReference type="FunFam" id="3.30.160.60:FF:000688">
    <property type="entry name" value="zinc finger protein 197 isoform X1"/>
    <property type="match status" value="1"/>
</dbReference>
<dbReference type="PROSITE" id="PS50157">
    <property type="entry name" value="ZINC_FINGER_C2H2_2"/>
    <property type="match status" value="3"/>
</dbReference>
<protein>
    <submittedName>
        <fullName evidence="18">Uncharacterized protein</fullName>
    </submittedName>
</protein>
<keyword evidence="6" id="KW-0677">Repeat</keyword>
<keyword evidence="11" id="KW-0238">DNA-binding</keyword>
<feature type="domain" description="C2H2-type" evidence="16">
    <location>
        <begin position="137"/>
        <end position="164"/>
    </location>
</feature>
<evidence type="ECO:0000256" key="10">
    <source>
        <dbReference type="ARBA" id="ARBA00023015"/>
    </source>
</evidence>
<organism evidence="18 19">
    <name type="scientific">Chrysemys picta bellii</name>
    <name type="common">Western painted turtle</name>
    <name type="synonym">Emys bellii</name>
    <dbReference type="NCBI Taxonomy" id="8478"/>
    <lineage>
        <taxon>Eukaryota</taxon>
        <taxon>Metazoa</taxon>
        <taxon>Chordata</taxon>
        <taxon>Craniata</taxon>
        <taxon>Vertebrata</taxon>
        <taxon>Euteleostomi</taxon>
        <taxon>Archelosauria</taxon>
        <taxon>Testudinata</taxon>
        <taxon>Testudines</taxon>
        <taxon>Cryptodira</taxon>
        <taxon>Durocryptodira</taxon>
        <taxon>Testudinoidea</taxon>
        <taxon>Emydidae</taxon>
        <taxon>Chrysemys</taxon>
    </lineage>
</organism>
<dbReference type="SUPFAM" id="SSF57667">
    <property type="entry name" value="beta-beta-alpha zinc fingers"/>
    <property type="match status" value="2"/>
</dbReference>
<keyword evidence="19" id="KW-1185">Reference proteome</keyword>
<accession>A0A8C3HNV9</accession>
<keyword evidence="4" id="KW-1017">Isopeptide bond</keyword>
<evidence type="ECO:0000259" key="17">
    <source>
        <dbReference type="PROSITE" id="PS50805"/>
    </source>
</evidence>
<dbReference type="SMART" id="SM00355">
    <property type="entry name" value="ZnF_C2H2"/>
    <property type="match status" value="3"/>
</dbReference>
<evidence type="ECO:0000256" key="3">
    <source>
        <dbReference type="ARBA" id="ARBA00006991"/>
    </source>
</evidence>
<reference evidence="18" key="1">
    <citation type="submission" date="2025-08" db="UniProtKB">
        <authorList>
            <consortium name="Ensembl"/>
        </authorList>
    </citation>
    <scope>IDENTIFICATION</scope>
</reference>
<sequence length="216" mass="24785">GFPLPKPDLISRLERGEEPWVPDLQACEEREIPRGAHTGNFYQFLEQGDAWGNWQRSERLLGNHSGDSTAQQTTPKEDKPYEGLGYGKGFVLRPESVTLQAIHTRERSHKCLDCGKSFIQRSALVQHQAIHTGEKPHKCLDCGKCFIRRSTLLNHQAIHTGERSHKCLICGKSFIWRSGLVFHQRQLIDPDSTFRDMLEKCVNGIWVHSKLYRLEI</sequence>
<evidence type="ECO:0000256" key="15">
    <source>
        <dbReference type="SAM" id="MobiDB-lite"/>
    </source>
</evidence>
<dbReference type="OMA" id="YATDHEP"/>